<protein>
    <submittedName>
        <fullName evidence="2">Uncharacterized protein</fullName>
    </submittedName>
</protein>
<feature type="compositionally biased region" description="Basic and acidic residues" evidence="1">
    <location>
        <begin position="707"/>
        <end position="717"/>
    </location>
</feature>
<keyword evidence="3" id="KW-1185">Reference proteome</keyword>
<dbReference type="AlphaFoldDB" id="A0AAW0DE54"/>
<accession>A0AAW0DE54</accession>
<evidence type="ECO:0000313" key="2">
    <source>
        <dbReference type="EMBL" id="KAK7050188.1"/>
    </source>
</evidence>
<organism evidence="2 3">
    <name type="scientific">Favolaschia claudopus</name>
    <dbReference type="NCBI Taxonomy" id="2862362"/>
    <lineage>
        <taxon>Eukaryota</taxon>
        <taxon>Fungi</taxon>
        <taxon>Dikarya</taxon>
        <taxon>Basidiomycota</taxon>
        <taxon>Agaricomycotina</taxon>
        <taxon>Agaricomycetes</taxon>
        <taxon>Agaricomycetidae</taxon>
        <taxon>Agaricales</taxon>
        <taxon>Marasmiineae</taxon>
        <taxon>Mycenaceae</taxon>
        <taxon>Favolaschia</taxon>
    </lineage>
</organism>
<proteinExistence type="predicted"/>
<sequence length="852" mass="92666">MTDASETLLSAPLKLPTGCGKVSSIYRLVHISDTDERESDFDDALEDEDASSFNLSEDLDFAELSLPTRIKTSADGGLLSTRSESGAASQAQLVGLARIQHHCTNIRLDAHRRTPKARVEQPWKQRDGAPLAIPIISSYPPQFLVGSLSDAWSGSVPTPAYAVGSHSPGRSVVSTPSLLLHTLSPEWLLQSALHGCYLDVFVQGATASASRPYNDRVGVIRSLPVIKRGQRGSVLVRFGRDICTDKWIPVKNVFPLVTTESDGVVTRDYSKTVFDIPGVSVVVIGRDLGGGQEYVGRTGITVSHGKVDLHNVVVSFPISSICRSDPKAKRGSSITCLYDSTGRKRVVLKRASLVWMDTLSMIMDESDVTQFDSFEANLPAAPPSSPVLLTPCTQRKISNIVNSSANTALNSTPVLAAPASPKNFPCPMYPDFEKDFEDHMNEDIDPARHSPATDFIGLPADLSLHLSAMSDSLDARAEILDKTAENLWSAYASLSRFAKHVSTAEPSEALAHAACHLLFDMEEFGIPNEDVANESSSAAAGSNSNQAIDSDCVVQLTPGVRQDDVHSLPMDLALRDRFTDELRKRVIAGFKDGDIDLETFKDSIYSPVLLCAPENMGNAGSQPATVTAMDEKDDYTYEESTSIGDGAFDERREGSVAVDDVQANVGYEALELQYFELDPSKSDNAREGAGSEAATVYLEDIQPPGEAPHRRLRDSNATHKKNKKNSRAGQDRKITSFFPRQPRRKVKVALNRRLRKKARSAPLTGPRGASIASETKYNPRIHRPEVVGFAPHHLPRVQGSGRHSAGERVSRAHPLRIEDVHIGQFKCAPLVAARSPADKCPVCKLLVSHPVR</sequence>
<feature type="compositionally biased region" description="Basic residues" evidence="1">
    <location>
        <begin position="741"/>
        <end position="759"/>
    </location>
</feature>
<reference evidence="2 3" key="1">
    <citation type="journal article" date="2024" name="J Genomics">
        <title>Draft genome sequencing and assembly of Favolaschia claudopus CIRM-BRFM 2984 isolated from oak limbs.</title>
        <authorList>
            <person name="Navarro D."/>
            <person name="Drula E."/>
            <person name="Chaduli D."/>
            <person name="Cazenave R."/>
            <person name="Ahrendt S."/>
            <person name="Wang J."/>
            <person name="Lipzen A."/>
            <person name="Daum C."/>
            <person name="Barry K."/>
            <person name="Grigoriev I.V."/>
            <person name="Favel A."/>
            <person name="Rosso M.N."/>
            <person name="Martin F."/>
        </authorList>
    </citation>
    <scope>NUCLEOTIDE SEQUENCE [LARGE SCALE GENOMIC DNA]</scope>
    <source>
        <strain evidence="2 3">CIRM-BRFM 2984</strain>
    </source>
</reference>
<gene>
    <name evidence="2" type="ORF">R3P38DRAFT_3255916</name>
</gene>
<feature type="region of interest" description="Disordered" evidence="1">
    <location>
        <begin position="696"/>
        <end position="772"/>
    </location>
</feature>
<evidence type="ECO:0000256" key="1">
    <source>
        <dbReference type="SAM" id="MobiDB-lite"/>
    </source>
</evidence>
<comment type="caution">
    <text evidence="2">The sequence shown here is derived from an EMBL/GenBank/DDBJ whole genome shotgun (WGS) entry which is preliminary data.</text>
</comment>
<dbReference type="EMBL" id="JAWWNJ010000008">
    <property type="protein sequence ID" value="KAK7050188.1"/>
    <property type="molecule type" value="Genomic_DNA"/>
</dbReference>
<name>A0AAW0DE54_9AGAR</name>
<evidence type="ECO:0000313" key="3">
    <source>
        <dbReference type="Proteomes" id="UP001362999"/>
    </source>
</evidence>
<dbReference type="Proteomes" id="UP001362999">
    <property type="component" value="Unassembled WGS sequence"/>
</dbReference>